<feature type="compositionally biased region" description="Basic and acidic residues" evidence="1">
    <location>
        <begin position="248"/>
        <end position="258"/>
    </location>
</feature>
<evidence type="ECO:0000313" key="2">
    <source>
        <dbReference type="EMBL" id="KIK00709.1"/>
    </source>
</evidence>
<reference evidence="2 3" key="1">
    <citation type="submission" date="2014-04" db="EMBL/GenBank/DDBJ databases">
        <authorList>
            <consortium name="DOE Joint Genome Institute"/>
            <person name="Kuo A."/>
            <person name="Kohler A."/>
            <person name="Nagy L.G."/>
            <person name="Floudas D."/>
            <person name="Copeland A."/>
            <person name="Barry K.W."/>
            <person name="Cichocki N."/>
            <person name="Veneault-Fourrey C."/>
            <person name="LaButti K."/>
            <person name="Lindquist E.A."/>
            <person name="Lipzen A."/>
            <person name="Lundell T."/>
            <person name="Morin E."/>
            <person name="Murat C."/>
            <person name="Sun H."/>
            <person name="Tunlid A."/>
            <person name="Henrissat B."/>
            <person name="Grigoriev I.V."/>
            <person name="Hibbett D.S."/>
            <person name="Martin F."/>
            <person name="Nordberg H.P."/>
            <person name="Cantor M.N."/>
            <person name="Hua S.X."/>
        </authorList>
    </citation>
    <scope>NUCLEOTIDE SEQUENCE [LARGE SCALE GENOMIC DNA]</scope>
    <source>
        <strain evidence="2 3">LaAM-08-1</strain>
    </source>
</reference>
<dbReference type="AlphaFoldDB" id="A0A0C9XGH7"/>
<proteinExistence type="predicted"/>
<accession>A0A0C9XGH7</accession>
<protein>
    <submittedName>
        <fullName evidence="2">Uncharacterized protein</fullName>
    </submittedName>
</protein>
<dbReference type="HOGENOM" id="CLU_1077946_0_0_1"/>
<evidence type="ECO:0000313" key="3">
    <source>
        <dbReference type="Proteomes" id="UP000054477"/>
    </source>
</evidence>
<feature type="region of interest" description="Disordered" evidence="1">
    <location>
        <begin position="229"/>
        <end position="258"/>
    </location>
</feature>
<name>A0A0C9XGH7_9AGAR</name>
<keyword evidence="3" id="KW-1185">Reference proteome</keyword>
<dbReference type="OrthoDB" id="1859733at2759"/>
<dbReference type="Proteomes" id="UP000054477">
    <property type="component" value="Unassembled WGS sequence"/>
</dbReference>
<evidence type="ECO:0000256" key="1">
    <source>
        <dbReference type="SAM" id="MobiDB-lite"/>
    </source>
</evidence>
<gene>
    <name evidence="2" type="ORF">K443DRAFT_597592</name>
</gene>
<organism evidence="2 3">
    <name type="scientific">Laccaria amethystina LaAM-08-1</name>
    <dbReference type="NCBI Taxonomy" id="1095629"/>
    <lineage>
        <taxon>Eukaryota</taxon>
        <taxon>Fungi</taxon>
        <taxon>Dikarya</taxon>
        <taxon>Basidiomycota</taxon>
        <taxon>Agaricomycotina</taxon>
        <taxon>Agaricomycetes</taxon>
        <taxon>Agaricomycetidae</taxon>
        <taxon>Agaricales</taxon>
        <taxon>Agaricineae</taxon>
        <taxon>Hydnangiaceae</taxon>
        <taxon>Laccaria</taxon>
    </lineage>
</organism>
<dbReference type="EMBL" id="KN838620">
    <property type="protein sequence ID" value="KIK00709.1"/>
    <property type="molecule type" value="Genomic_DNA"/>
</dbReference>
<sequence length="258" mass="28039">MLNCAERMGHMIRDRVGVGGLSGLWHHSETVLEHAPFLYGFVLSTRSGGPRQQGRKPFLTKSAGAVAQLADISNLMSHPITTFDNNQNAALARWLEAASGKDDCEGDITGIPLPRITQARPTPVSLSPLTATTLMFILTVYGDSRPNNGVNILCLHVLYTLKYRGASGEEALGFALLPIQPWSSYKFSSLHSSLPRRAHVLRGYVKAIIPQLLIASHAVSAECSDPFAPRSTTSTTPLYPPPSSESSWHCDHPPRYPG</sequence>
<reference evidence="3" key="2">
    <citation type="submission" date="2015-01" db="EMBL/GenBank/DDBJ databases">
        <title>Evolutionary Origins and Diversification of the Mycorrhizal Mutualists.</title>
        <authorList>
            <consortium name="DOE Joint Genome Institute"/>
            <consortium name="Mycorrhizal Genomics Consortium"/>
            <person name="Kohler A."/>
            <person name="Kuo A."/>
            <person name="Nagy L.G."/>
            <person name="Floudas D."/>
            <person name="Copeland A."/>
            <person name="Barry K.W."/>
            <person name="Cichocki N."/>
            <person name="Veneault-Fourrey C."/>
            <person name="LaButti K."/>
            <person name="Lindquist E.A."/>
            <person name="Lipzen A."/>
            <person name="Lundell T."/>
            <person name="Morin E."/>
            <person name="Murat C."/>
            <person name="Riley R."/>
            <person name="Ohm R."/>
            <person name="Sun H."/>
            <person name="Tunlid A."/>
            <person name="Henrissat B."/>
            <person name="Grigoriev I.V."/>
            <person name="Hibbett D.S."/>
            <person name="Martin F."/>
        </authorList>
    </citation>
    <scope>NUCLEOTIDE SEQUENCE [LARGE SCALE GENOMIC DNA]</scope>
    <source>
        <strain evidence="3">LaAM-08-1</strain>
    </source>
</reference>